<dbReference type="Proteomes" id="UP000286581">
    <property type="component" value="Unassembled WGS sequence"/>
</dbReference>
<reference evidence="2 3" key="1">
    <citation type="submission" date="2018-08" db="EMBL/GenBank/DDBJ databases">
        <title>A genome reference for cultivated species of the human gut microbiota.</title>
        <authorList>
            <person name="Zou Y."/>
            <person name="Xue W."/>
            <person name="Luo G."/>
        </authorList>
    </citation>
    <scope>NUCLEOTIDE SEQUENCE [LARGE SCALE GENOMIC DNA]</scope>
    <source>
        <strain evidence="2 3">AF12-8</strain>
    </source>
</reference>
<comment type="caution">
    <text evidence="2">The sequence shown here is derived from an EMBL/GenBank/DDBJ whole genome shotgun (WGS) entry which is preliminary data.</text>
</comment>
<protein>
    <submittedName>
        <fullName evidence="2">Uncharacterized protein</fullName>
    </submittedName>
</protein>
<gene>
    <name evidence="2" type="ORF">DWV78_15655</name>
</gene>
<name>A0A413B888_9FIRM</name>
<evidence type="ECO:0000313" key="3">
    <source>
        <dbReference type="Proteomes" id="UP000286581"/>
    </source>
</evidence>
<organism evidence="2 3">
    <name type="scientific">Agathobacter rectalis</name>
    <dbReference type="NCBI Taxonomy" id="39491"/>
    <lineage>
        <taxon>Bacteria</taxon>
        <taxon>Bacillati</taxon>
        <taxon>Bacillota</taxon>
        <taxon>Clostridia</taxon>
        <taxon>Lachnospirales</taxon>
        <taxon>Lachnospiraceae</taxon>
        <taxon>Agathobacter</taxon>
    </lineage>
</organism>
<feature type="signal peptide" evidence="1">
    <location>
        <begin position="1"/>
        <end position="27"/>
    </location>
</feature>
<dbReference type="EMBL" id="QSAE01000097">
    <property type="protein sequence ID" value="RGW34732.1"/>
    <property type="molecule type" value="Genomic_DNA"/>
</dbReference>
<dbReference type="AlphaFoldDB" id="A0A413B888"/>
<sequence length="67" mass="7379">MKKIIKKAICFICAILFFQSGSIPTYADESAAFYVQTAVALSDGMIRVSVYMKDTDNLAGVDAELFF</sequence>
<evidence type="ECO:0000256" key="1">
    <source>
        <dbReference type="SAM" id="SignalP"/>
    </source>
</evidence>
<proteinExistence type="predicted"/>
<feature type="chain" id="PRO_5019374557" evidence="1">
    <location>
        <begin position="28"/>
        <end position="67"/>
    </location>
</feature>
<accession>A0A413B888</accession>
<keyword evidence="1" id="KW-0732">Signal</keyword>
<evidence type="ECO:0000313" key="2">
    <source>
        <dbReference type="EMBL" id="RGW34732.1"/>
    </source>
</evidence>